<dbReference type="AlphaFoldDB" id="A0A6A6Z0Q1"/>
<reference evidence="4" key="2">
    <citation type="submission" date="2020-04" db="EMBL/GenBank/DDBJ databases">
        <authorList>
            <consortium name="NCBI Genome Project"/>
        </authorList>
    </citation>
    <scope>NUCLEOTIDE SEQUENCE</scope>
    <source>
        <strain evidence="4">CBS 304.34</strain>
    </source>
</reference>
<evidence type="ECO:0000313" key="4">
    <source>
        <dbReference type="RefSeq" id="XP_033581635.1"/>
    </source>
</evidence>
<dbReference type="PANTHER" id="PTHR48100:SF32">
    <property type="entry name" value="ANCHORED PROTEIN, PUTATIVE (AFU_ORTHOLOGUE AFUA_1G10590)-RELATED"/>
    <property type="match status" value="1"/>
</dbReference>
<dbReference type="GeneID" id="54462657"/>
<keyword evidence="1" id="KW-0732">Signal</keyword>
<evidence type="ECO:0000256" key="1">
    <source>
        <dbReference type="SAM" id="SignalP"/>
    </source>
</evidence>
<accession>A0A6A6Z0Q1</accession>
<dbReference type="OrthoDB" id="496981at2759"/>
<protein>
    <submittedName>
        <fullName evidence="2 4">Phosphoglycerate mutase family protein</fullName>
    </submittedName>
</protein>
<dbReference type="InterPro" id="IPR029033">
    <property type="entry name" value="His_PPase_superfam"/>
</dbReference>
<dbReference type="Proteomes" id="UP000504636">
    <property type="component" value="Unplaced"/>
</dbReference>
<dbReference type="GO" id="GO:0016791">
    <property type="term" value="F:phosphatase activity"/>
    <property type="evidence" value="ECO:0007669"/>
    <property type="project" value="TreeGrafter"/>
</dbReference>
<dbReference type="RefSeq" id="XP_033581635.1">
    <property type="nucleotide sequence ID" value="XM_033721764.1"/>
</dbReference>
<dbReference type="SUPFAM" id="SSF53254">
    <property type="entry name" value="Phosphoglycerate mutase-like"/>
    <property type="match status" value="1"/>
</dbReference>
<feature type="signal peptide" evidence="1">
    <location>
        <begin position="1"/>
        <end position="20"/>
    </location>
</feature>
<dbReference type="Pfam" id="PF00300">
    <property type="entry name" value="His_Phos_1"/>
    <property type="match status" value="1"/>
</dbReference>
<proteinExistence type="predicted"/>
<gene>
    <name evidence="2 4" type="ORF">BDZ99DRAFT_472069</name>
</gene>
<dbReference type="PANTHER" id="PTHR48100">
    <property type="entry name" value="BROAD-SPECIFICITY PHOSPHATASE YOR283W-RELATED"/>
    <property type="match status" value="1"/>
</dbReference>
<dbReference type="Gene3D" id="3.40.50.1240">
    <property type="entry name" value="Phosphoglycerate mutase-like"/>
    <property type="match status" value="1"/>
</dbReference>
<evidence type="ECO:0000313" key="2">
    <source>
        <dbReference type="EMBL" id="KAF2814671.1"/>
    </source>
</evidence>
<name>A0A6A6Z0Q1_9PEZI</name>
<evidence type="ECO:0000313" key="3">
    <source>
        <dbReference type="Proteomes" id="UP000504636"/>
    </source>
</evidence>
<dbReference type="InterPro" id="IPR013078">
    <property type="entry name" value="His_Pase_superF_clade-1"/>
</dbReference>
<dbReference type="InterPro" id="IPR050275">
    <property type="entry name" value="PGM_Phosphatase"/>
</dbReference>
<organism evidence="2">
    <name type="scientific">Mytilinidion resinicola</name>
    <dbReference type="NCBI Taxonomy" id="574789"/>
    <lineage>
        <taxon>Eukaryota</taxon>
        <taxon>Fungi</taxon>
        <taxon>Dikarya</taxon>
        <taxon>Ascomycota</taxon>
        <taxon>Pezizomycotina</taxon>
        <taxon>Dothideomycetes</taxon>
        <taxon>Pleosporomycetidae</taxon>
        <taxon>Mytilinidiales</taxon>
        <taxon>Mytilinidiaceae</taxon>
        <taxon>Mytilinidion</taxon>
    </lineage>
</organism>
<reference evidence="2 4" key="1">
    <citation type="journal article" date="2020" name="Stud. Mycol.">
        <title>101 Dothideomycetes genomes: a test case for predicting lifestyles and emergence of pathogens.</title>
        <authorList>
            <person name="Haridas S."/>
            <person name="Albert R."/>
            <person name="Binder M."/>
            <person name="Bloem J."/>
            <person name="Labutti K."/>
            <person name="Salamov A."/>
            <person name="Andreopoulos B."/>
            <person name="Baker S."/>
            <person name="Barry K."/>
            <person name="Bills G."/>
            <person name="Bluhm B."/>
            <person name="Cannon C."/>
            <person name="Castanera R."/>
            <person name="Culley D."/>
            <person name="Daum C."/>
            <person name="Ezra D."/>
            <person name="Gonzalez J."/>
            <person name="Henrissat B."/>
            <person name="Kuo A."/>
            <person name="Liang C."/>
            <person name="Lipzen A."/>
            <person name="Lutzoni F."/>
            <person name="Magnuson J."/>
            <person name="Mondo S."/>
            <person name="Nolan M."/>
            <person name="Ohm R."/>
            <person name="Pangilinan J."/>
            <person name="Park H.-J."/>
            <person name="Ramirez L."/>
            <person name="Alfaro M."/>
            <person name="Sun H."/>
            <person name="Tritt A."/>
            <person name="Yoshinaga Y."/>
            <person name="Zwiers L.-H."/>
            <person name="Turgeon B."/>
            <person name="Goodwin S."/>
            <person name="Spatafora J."/>
            <person name="Crous P."/>
            <person name="Grigoriev I."/>
        </authorList>
    </citation>
    <scope>NUCLEOTIDE SEQUENCE</scope>
    <source>
        <strain evidence="2 4">CBS 304.34</strain>
    </source>
</reference>
<dbReference type="GO" id="GO:0005737">
    <property type="term" value="C:cytoplasm"/>
    <property type="evidence" value="ECO:0007669"/>
    <property type="project" value="TreeGrafter"/>
</dbReference>
<dbReference type="SMART" id="SM00855">
    <property type="entry name" value="PGAM"/>
    <property type="match status" value="1"/>
</dbReference>
<dbReference type="EMBL" id="MU003694">
    <property type="protein sequence ID" value="KAF2814671.1"/>
    <property type="molecule type" value="Genomic_DNA"/>
</dbReference>
<keyword evidence="3" id="KW-1185">Reference proteome</keyword>
<feature type="chain" id="PRO_5044629493" evidence="1">
    <location>
        <begin position="21"/>
        <end position="358"/>
    </location>
</feature>
<dbReference type="CDD" id="cd07067">
    <property type="entry name" value="HP_PGM_like"/>
    <property type="match status" value="1"/>
</dbReference>
<reference evidence="4" key="3">
    <citation type="submission" date="2025-04" db="UniProtKB">
        <authorList>
            <consortium name="RefSeq"/>
        </authorList>
    </citation>
    <scope>IDENTIFICATION</scope>
    <source>
        <strain evidence="4">CBS 304.34</strain>
    </source>
</reference>
<sequence>MHTSILSFILALIFALSVNAHWKAPTHHNGYLNYTTIPGLFLQDSPTTNASTFNFTASNFGLIPRRYPSDSTWPNPSPGAGKPTQWQRLTHHITSLNTHSPPNVRYALLYLGRHGEGYHNAAEAFYGTPAWNCFWAERDGNGSVVWADAEITPTGAQQALAVNVFWKSLIPEGVPLPQSYYTSPLRRCLETANLTFGGLELPRGREFKPTVKEGFREGISAHTCDRRGTRTAIREAYPGYGIEAGFTEVDELWEKGHAETSGDQDLRSKEVLDEVLGGDGSTFVSVTSHSGEIASLLRVLGHQEFSLSTGAVIPVLVKVTTLKSAPATSTYEAFTSVSTCAMAPTVTAASCNDCSCCK</sequence>